<protein>
    <submittedName>
        <fullName evidence="2">Uncharacterized protein</fullName>
    </submittedName>
</protein>
<dbReference type="EMBL" id="KQ976453">
    <property type="protein sequence ID" value="KYM85307.1"/>
    <property type="molecule type" value="Genomic_DNA"/>
</dbReference>
<organism evidence="2 3">
    <name type="scientific">Atta colombica</name>
    <dbReference type="NCBI Taxonomy" id="520822"/>
    <lineage>
        <taxon>Eukaryota</taxon>
        <taxon>Metazoa</taxon>
        <taxon>Ecdysozoa</taxon>
        <taxon>Arthropoda</taxon>
        <taxon>Hexapoda</taxon>
        <taxon>Insecta</taxon>
        <taxon>Pterygota</taxon>
        <taxon>Neoptera</taxon>
        <taxon>Endopterygota</taxon>
        <taxon>Hymenoptera</taxon>
        <taxon>Apocrita</taxon>
        <taxon>Aculeata</taxon>
        <taxon>Formicoidea</taxon>
        <taxon>Formicidae</taxon>
        <taxon>Myrmicinae</taxon>
        <taxon>Atta</taxon>
    </lineage>
</organism>
<keyword evidence="3" id="KW-1185">Reference proteome</keyword>
<reference evidence="2 3" key="1">
    <citation type="submission" date="2015-09" db="EMBL/GenBank/DDBJ databases">
        <title>Atta colombica WGS genome.</title>
        <authorList>
            <person name="Nygaard S."/>
            <person name="Hu H."/>
            <person name="Boomsma J."/>
            <person name="Zhang G."/>
        </authorList>
    </citation>
    <scope>NUCLEOTIDE SEQUENCE [LARGE SCALE GENOMIC DNA]</scope>
    <source>
        <strain evidence="2">Treedump-2</strain>
        <tissue evidence="2">Whole body</tissue>
    </source>
</reference>
<sequence>MRKLHRKKGELQDKPSEDPSSRQMAAQEAAGSHSHRTPEKIYKHRSFTLVFTS</sequence>
<proteinExistence type="predicted"/>
<accession>A0A195BKU4</accession>
<name>A0A195BKU4_9HYME</name>
<evidence type="ECO:0000313" key="2">
    <source>
        <dbReference type="EMBL" id="KYM85307.1"/>
    </source>
</evidence>
<evidence type="ECO:0000313" key="3">
    <source>
        <dbReference type="Proteomes" id="UP000078540"/>
    </source>
</evidence>
<dbReference type="Proteomes" id="UP000078540">
    <property type="component" value="Unassembled WGS sequence"/>
</dbReference>
<gene>
    <name evidence="2" type="ORF">ALC53_04550</name>
</gene>
<feature type="compositionally biased region" description="Basic and acidic residues" evidence="1">
    <location>
        <begin position="9"/>
        <end position="20"/>
    </location>
</feature>
<feature type="region of interest" description="Disordered" evidence="1">
    <location>
        <begin position="1"/>
        <end position="53"/>
    </location>
</feature>
<dbReference type="AlphaFoldDB" id="A0A195BKU4"/>
<evidence type="ECO:0000256" key="1">
    <source>
        <dbReference type="SAM" id="MobiDB-lite"/>
    </source>
</evidence>